<reference evidence="2 3" key="1">
    <citation type="submission" date="2024-09" db="EMBL/GenBank/DDBJ databases">
        <authorList>
            <person name="Sun Q."/>
            <person name="Mori K."/>
        </authorList>
    </citation>
    <scope>NUCLEOTIDE SEQUENCE [LARGE SCALE GENOMIC DNA]</scope>
    <source>
        <strain evidence="2 3">CICC 10874</strain>
    </source>
</reference>
<dbReference type="EMBL" id="JBHLSV010000021">
    <property type="protein sequence ID" value="MFC0675245.1"/>
    <property type="molecule type" value="Genomic_DNA"/>
</dbReference>
<evidence type="ECO:0000256" key="1">
    <source>
        <dbReference type="ARBA" id="ARBA00006479"/>
    </source>
</evidence>
<protein>
    <submittedName>
        <fullName evidence="2">ROK family protein</fullName>
    </submittedName>
</protein>
<dbReference type="SUPFAM" id="SSF53067">
    <property type="entry name" value="Actin-like ATPase domain"/>
    <property type="match status" value="1"/>
</dbReference>
<dbReference type="Proteomes" id="UP001589793">
    <property type="component" value="Unassembled WGS sequence"/>
</dbReference>
<sequence length="322" mass="31087">MPDPAGRHLLALDIGGSKTSAALVREAADGTAEVLVLRTAPTPAAAGPAAILDRALALALEARGEVEVAAAGVASAGVVDVRRGTITHATDSLRGWAGTDVAGPLAAGLGVDVRVLNDVQAHGLGEARSGAGRGAGSLLLLAVGTGIGGCHVLDGEVVVGARGAAGHMGHVAVPEAADVPCTCGRTGHLEGLASGPGVLALAGRLGARLADGGAVTDGRDLAALALTDPEGPASRAYAIAGRATGRVLGGLLNVLDPELVALTGGVAEADGVSAPGGVWREALAEGMAEQAMDVVAATPVVPARAGQHAALLGAAHQAAASL</sequence>
<name>A0ABV6RE30_9MICO</name>
<keyword evidence="3" id="KW-1185">Reference proteome</keyword>
<evidence type="ECO:0000313" key="2">
    <source>
        <dbReference type="EMBL" id="MFC0675245.1"/>
    </source>
</evidence>
<gene>
    <name evidence="2" type="ORF">ACFFF6_14875</name>
</gene>
<proteinExistence type="inferred from homology"/>
<dbReference type="RefSeq" id="WP_376982100.1">
    <property type="nucleotide sequence ID" value="NZ_JBHLSV010000021.1"/>
</dbReference>
<dbReference type="InterPro" id="IPR043129">
    <property type="entry name" value="ATPase_NBD"/>
</dbReference>
<organism evidence="2 3">
    <name type="scientific">Brachybacterium hainanense</name>
    <dbReference type="NCBI Taxonomy" id="1541174"/>
    <lineage>
        <taxon>Bacteria</taxon>
        <taxon>Bacillati</taxon>
        <taxon>Actinomycetota</taxon>
        <taxon>Actinomycetes</taxon>
        <taxon>Micrococcales</taxon>
        <taxon>Dermabacteraceae</taxon>
        <taxon>Brachybacterium</taxon>
    </lineage>
</organism>
<dbReference type="PANTHER" id="PTHR18964">
    <property type="entry name" value="ROK (REPRESSOR, ORF, KINASE) FAMILY"/>
    <property type="match status" value="1"/>
</dbReference>
<dbReference type="Pfam" id="PF00480">
    <property type="entry name" value="ROK"/>
    <property type="match status" value="1"/>
</dbReference>
<dbReference type="InterPro" id="IPR000600">
    <property type="entry name" value="ROK"/>
</dbReference>
<evidence type="ECO:0000313" key="3">
    <source>
        <dbReference type="Proteomes" id="UP001589793"/>
    </source>
</evidence>
<accession>A0ABV6RE30</accession>
<dbReference type="Gene3D" id="3.30.420.40">
    <property type="match status" value="2"/>
</dbReference>
<comment type="caution">
    <text evidence="2">The sequence shown here is derived from an EMBL/GenBank/DDBJ whole genome shotgun (WGS) entry which is preliminary data.</text>
</comment>
<comment type="similarity">
    <text evidence="1">Belongs to the ROK (NagC/XylR) family.</text>
</comment>
<dbReference type="PANTHER" id="PTHR18964:SF169">
    <property type="entry name" value="N-ACETYLMANNOSAMINE KINASE"/>
    <property type="match status" value="1"/>
</dbReference>